<keyword evidence="1 5" id="KW-0378">Hydrolase</keyword>
<organism evidence="5 6">
    <name type="scientific">Cohnella herbarum</name>
    <dbReference type="NCBI Taxonomy" id="2728023"/>
    <lineage>
        <taxon>Bacteria</taxon>
        <taxon>Bacillati</taxon>
        <taxon>Bacillota</taxon>
        <taxon>Bacilli</taxon>
        <taxon>Bacillales</taxon>
        <taxon>Paenibacillaceae</taxon>
        <taxon>Cohnella</taxon>
    </lineage>
</organism>
<reference evidence="5 6" key="1">
    <citation type="submission" date="2020-04" db="EMBL/GenBank/DDBJ databases">
        <title>Genome sequencing of novel species.</title>
        <authorList>
            <person name="Heo J."/>
            <person name="Kim S.-J."/>
            <person name="Kim J.-S."/>
            <person name="Hong S.-B."/>
            <person name="Kwon S.-W."/>
        </authorList>
    </citation>
    <scope>NUCLEOTIDE SEQUENCE [LARGE SCALE GENOMIC DNA]</scope>
    <source>
        <strain evidence="5 6">MFER-1</strain>
    </source>
</reference>
<evidence type="ECO:0000313" key="6">
    <source>
        <dbReference type="Proteomes" id="UP000502248"/>
    </source>
</evidence>
<evidence type="ECO:0000256" key="3">
    <source>
        <dbReference type="SAM" id="SignalP"/>
    </source>
</evidence>
<evidence type="ECO:0000256" key="2">
    <source>
        <dbReference type="ARBA" id="ARBA00023295"/>
    </source>
</evidence>
<protein>
    <submittedName>
        <fullName evidence="5">Family 14 glycosylhydrolase</fullName>
    </submittedName>
</protein>
<dbReference type="Gene3D" id="3.20.20.80">
    <property type="entry name" value="Glycosidases"/>
    <property type="match status" value="1"/>
</dbReference>
<feature type="chain" id="PRO_5039195012" evidence="3">
    <location>
        <begin position="23"/>
        <end position="900"/>
    </location>
</feature>
<gene>
    <name evidence="5" type="ORF">HH215_28945</name>
</gene>
<dbReference type="PANTHER" id="PTHR36447:SF1">
    <property type="entry name" value="BETA-GALACTOSIDASE GANA"/>
    <property type="match status" value="1"/>
</dbReference>
<dbReference type="Gene3D" id="2.60.120.260">
    <property type="entry name" value="Galactose-binding domain-like"/>
    <property type="match status" value="1"/>
</dbReference>
<feature type="domain" description="Glycoside hydrolase family 42 N-terminal" evidence="4">
    <location>
        <begin position="66"/>
        <end position="308"/>
    </location>
</feature>
<dbReference type="Pfam" id="PF02449">
    <property type="entry name" value="Glyco_hydro_42"/>
    <property type="match status" value="1"/>
</dbReference>
<dbReference type="InterPro" id="IPR003476">
    <property type="entry name" value="Glyco_hydro_42"/>
</dbReference>
<evidence type="ECO:0000313" key="5">
    <source>
        <dbReference type="EMBL" id="QJD86803.1"/>
    </source>
</evidence>
<dbReference type="GO" id="GO:0005975">
    <property type="term" value="P:carbohydrate metabolic process"/>
    <property type="evidence" value="ECO:0007669"/>
    <property type="project" value="InterPro"/>
</dbReference>
<keyword evidence="3" id="KW-0732">Signal</keyword>
<dbReference type="InterPro" id="IPR013529">
    <property type="entry name" value="Glyco_hydro_42_N"/>
</dbReference>
<dbReference type="SUPFAM" id="SSF51445">
    <property type="entry name" value="(Trans)glycosidases"/>
    <property type="match status" value="1"/>
</dbReference>
<dbReference type="KEGG" id="cheb:HH215_28945"/>
<evidence type="ECO:0000256" key="1">
    <source>
        <dbReference type="ARBA" id="ARBA00022801"/>
    </source>
</evidence>
<sequence>MFKKASICVLSILLVLSSYSLYQPVNRQSIANASSGNEDQRYFMYGAGDTQDMNLYQGLVDQAISYGMNSFRVWFSWSSFQNADGTFDWTLMDAQLDYINNKNMPFALSLYFAMGPDGGLPEAERVRDASGGLTPYLSINSASAMDKMVEAYEEVISRYTARYPTNKPIFVSALFGMYGENEISGGGNGLMGDYSAASKQAFRAWLLDRYDNVSNLNTHWGTQYASFAQVEPPTDFNGNRGLTWYQFRHFSLKSAIDRLADANHAIGGTKFPLVMGSMFDDPASKRGTLDFVDLAEKADIVFVDDGPEYNHAFSMDLLRTNLPGKELAHEFDGPDLANDATYYHQASTAFEHGAKYVTNGNWNKNLQKFIDRGQLFEDIVDDYLGDPVTDIDNPSQSMSVSDYDMLLNRSSAAYQRYYDALYLNSPQPMNVHLIRDINRLDWHKTNNDDPGLSPQGNWTEQRVDGPFQGDDLATDQAGASVEFTFNGDRIEWIGSQGPDHGKADVYIDGVLEASGVDLYAGQKQYQQVLFSKTNLTDGEHTIEIVATGQKNVLSSHAFVNLDALSYRFTEFPAPPKIYRLSSQFSDTQGENGWFYRYHDGNGYANMTWNAGRWQGPNPYLFIESTTHMMPDGYDVVPVWQAPESGTIRIKGNVKKDDMAGASCPGCADGIQVKIMKNGAQIWPATGWQQLADDDLIGVWHDFTVNVAQNDLIYFVMNQKANNYWDGSSWDPSISYAAPVYRLSAQYSNVQGQDGWRYQYDNGNGPVDMTWVNNRWQGPASVDYSFVESSAHLMAETYDLLTNWEAPFDGTVRIAGTAKMDDDGGSGCYGCGDGIRVKIMKNGTQIWPSSGWQSIQAVDLVGVDHDIDVQVQQGDRIYFVVNQNANFYFDGASWDPTIEYK</sequence>
<keyword evidence="2" id="KW-0326">Glycosidase</keyword>
<dbReference type="Proteomes" id="UP000502248">
    <property type="component" value="Chromosome"/>
</dbReference>
<accession>A0A7Z2VPH7</accession>
<dbReference type="PANTHER" id="PTHR36447">
    <property type="entry name" value="BETA-GALACTOSIDASE GANA"/>
    <property type="match status" value="1"/>
</dbReference>
<dbReference type="EMBL" id="CP051680">
    <property type="protein sequence ID" value="QJD86803.1"/>
    <property type="molecule type" value="Genomic_DNA"/>
</dbReference>
<keyword evidence="6" id="KW-1185">Reference proteome</keyword>
<dbReference type="InterPro" id="IPR017853">
    <property type="entry name" value="GH"/>
</dbReference>
<dbReference type="RefSeq" id="WP_169283049.1">
    <property type="nucleotide sequence ID" value="NZ_CP051680.1"/>
</dbReference>
<dbReference type="GO" id="GO:0009341">
    <property type="term" value="C:beta-galactosidase complex"/>
    <property type="evidence" value="ECO:0007669"/>
    <property type="project" value="InterPro"/>
</dbReference>
<dbReference type="AlphaFoldDB" id="A0A7Z2VPH7"/>
<feature type="signal peptide" evidence="3">
    <location>
        <begin position="1"/>
        <end position="22"/>
    </location>
</feature>
<evidence type="ECO:0000259" key="4">
    <source>
        <dbReference type="Pfam" id="PF02449"/>
    </source>
</evidence>
<name>A0A7Z2VPH7_9BACL</name>
<dbReference type="GO" id="GO:0004565">
    <property type="term" value="F:beta-galactosidase activity"/>
    <property type="evidence" value="ECO:0007669"/>
    <property type="project" value="InterPro"/>
</dbReference>
<proteinExistence type="predicted"/>